<name>A0A517WT97_9PLAN</name>
<dbReference type="SUPFAM" id="SSF47598">
    <property type="entry name" value="Ribbon-helix-helix"/>
    <property type="match status" value="1"/>
</dbReference>
<dbReference type="AlphaFoldDB" id="A0A517WT97"/>
<evidence type="ECO:0000313" key="1">
    <source>
        <dbReference type="EMBL" id="QDU08481.1"/>
    </source>
</evidence>
<evidence type="ECO:0000313" key="2">
    <source>
        <dbReference type="Proteomes" id="UP000318384"/>
    </source>
</evidence>
<organism evidence="1 2">
    <name type="scientific">Gimesia aquarii</name>
    <dbReference type="NCBI Taxonomy" id="2527964"/>
    <lineage>
        <taxon>Bacteria</taxon>
        <taxon>Pseudomonadati</taxon>
        <taxon>Planctomycetota</taxon>
        <taxon>Planctomycetia</taxon>
        <taxon>Planctomycetales</taxon>
        <taxon>Planctomycetaceae</taxon>
        <taxon>Gimesia</taxon>
    </lineage>
</organism>
<dbReference type="Proteomes" id="UP000318384">
    <property type="component" value="Chromosome"/>
</dbReference>
<accession>A0A517WT97</accession>
<keyword evidence="2" id="KW-1185">Reference proteome</keyword>
<dbReference type="OrthoDB" id="287437at2"/>
<dbReference type="EMBL" id="CP037422">
    <property type="protein sequence ID" value="QDU08481.1"/>
    <property type="molecule type" value="Genomic_DNA"/>
</dbReference>
<gene>
    <name evidence="1" type="ORF">V202x_18500</name>
</gene>
<proteinExistence type="predicted"/>
<dbReference type="RefSeq" id="WP_145173231.1">
    <property type="nucleotide sequence ID" value="NZ_CP037422.1"/>
</dbReference>
<evidence type="ECO:0008006" key="3">
    <source>
        <dbReference type="Google" id="ProtNLM"/>
    </source>
</evidence>
<dbReference type="GO" id="GO:0006355">
    <property type="term" value="P:regulation of DNA-templated transcription"/>
    <property type="evidence" value="ECO:0007669"/>
    <property type="project" value="InterPro"/>
</dbReference>
<reference evidence="1 2" key="1">
    <citation type="submission" date="2019-03" db="EMBL/GenBank/DDBJ databases">
        <title>Deep-cultivation of Planctomycetes and their phenomic and genomic characterization uncovers novel biology.</title>
        <authorList>
            <person name="Wiegand S."/>
            <person name="Jogler M."/>
            <person name="Boedeker C."/>
            <person name="Pinto D."/>
            <person name="Vollmers J."/>
            <person name="Rivas-Marin E."/>
            <person name="Kohn T."/>
            <person name="Peeters S.H."/>
            <person name="Heuer A."/>
            <person name="Rast P."/>
            <person name="Oberbeckmann S."/>
            <person name="Bunk B."/>
            <person name="Jeske O."/>
            <person name="Meyerdierks A."/>
            <person name="Storesund J.E."/>
            <person name="Kallscheuer N."/>
            <person name="Luecker S."/>
            <person name="Lage O.M."/>
            <person name="Pohl T."/>
            <person name="Merkel B.J."/>
            <person name="Hornburger P."/>
            <person name="Mueller R.-W."/>
            <person name="Bruemmer F."/>
            <person name="Labrenz M."/>
            <person name="Spormann A.M."/>
            <person name="Op den Camp H."/>
            <person name="Overmann J."/>
            <person name="Amann R."/>
            <person name="Jetten M.S.M."/>
            <person name="Mascher T."/>
            <person name="Medema M.H."/>
            <person name="Devos D.P."/>
            <person name="Kaster A.-K."/>
            <person name="Ovreas L."/>
            <person name="Rohde M."/>
            <person name="Galperin M.Y."/>
            <person name="Jogler C."/>
        </authorList>
    </citation>
    <scope>NUCLEOTIDE SEQUENCE [LARGE SCALE GENOMIC DNA]</scope>
    <source>
        <strain evidence="1 2">V202</strain>
    </source>
</reference>
<dbReference type="InterPro" id="IPR010985">
    <property type="entry name" value="Ribbon_hlx_hlx"/>
</dbReference>
<protein>
    <recommendedName>
        <fullName evidence="3">Ribbon-helix-helix protein CopG domain-containing protein</fullName>
    </recommendedName>
</protein>
<sequence length="61" mass="7118">MSENVAVTLELKQSQIDYLDQMVQKHSLPDRSKVLRCLINFAIDESQNEESIYCKTRCDHC</sequence>